<keyword evidence="3" id="KW-1185">Reference proteome</keyword>
<dbReference type="InterPro" id="IPR018648">
    <property type="entry name" value="DUF2076"/>
</dbReference>
<dbReference type="AlphaFoldDB" id="A0A1H2WC87"/>
<evidence type="ECO:0000313" key="3">
    <source>
        <dbReference type="Proteomes" id="UP000243778"/>
    </source>
</evidence>
<feature type="compositionally biased region" description="Low complexity" evidence="1">
    <location>
        <begin position="90"/>
        <end position="108"/>
    </location>
</feature>
<feature type="region of interest" description="Disordered" evidence="1">
    <location>
        <begin position="75"/>
        <end position="141"/>
    </location>
</feature>
<accession>A0A1H2WC87</accession>
<dbReference type="OrthoDB" id="122910at2"/>
<dbReference type="EMBL" id="FNNU01000002">
    <property type="protein sequence ID" value="SDW78138.1"/>
    <property type="molecule type" value="Genomic_DNA"/>
</dbReference>
<protein>
    <recommendedName>
        <fullName evidence="4">DUF2076 domain-containing protein</fullName>
    </recommendedName>
</protein>
<organism evidence="2 3">
    <name type="scientific">Pseudomonas kuykendallii</name>
    <dbReference type="NCBI Taxonomy" id="1007099"/>
    <lineage>
        <taxon>Bacteria</taxon>
        <taxon>Pseudomonadati</taxon>
        <taxon>Pseudomonadota</taxon>
        <taxon>Gammaproteobacteria</taxon>
        <taxon>Pseudomonadales</taxon>
        <taxon>Pseudomonadaceae</taxon>
        <taxon>Pseudomonas</taxon>
    </lineage>
</organism>
<gene>
    <name evidence="2" type="ORF">SAMN05216287_1500</name>
</gene>
<dbReference type="STRING" id="1007099.SAMN05216287_1500"/>
<name>A0A1H2WC87_9PSED</name>
<proteinExistence type="predicted"/>
<evidence type="ECO:0000313" key="2">
    <source>
        <dbReference type="EMBL" id="SDW78138.1"/>
    </source>
</evidence>
<sequence>MQSEEQQVIDGLFNRLKDAEAQSAARDAQAEALINEHIGRQPVAPYYMAQVILIQEAGLKRLDQRVRELEAQLEQAQRQRPAQGGGGFLAGLFGAGPSRSSAPSAEARGWSEPGPRSSAVPPANPAPGGFGQGYAQPQAPSRGTGFLGGALQTAAGVAGGMVLGNMLTGLFQHSQPQEIVEIIKEQPAAADSAQTQDYAASDSADYSGGNDYPSDDGYQDAGLDESGGGFFDDDDSFV</sequence>
<dbReference type="RefSeq" id="WP_090226077.1">
    <property type="nucleotide sequence ID" value="NZ_FNNU01000002.1"/>
</dbReference>
<dbReference type="Proteomes" id="UP000243778">
    <property type="component" value="Unassembled WGS sequence"/>
</dbReference>
<evidence type="ECO:0000256" key="1">
    <source>
        <dbReference type="SAM" id="MobiDB-lite"/>
    </source>
</evidence>
<feature type="region of interest" description="Disordered" evidence="1">
    <location>
        <begin position="187"/>
        <end position="238"/>
    </location>
</feature>
<reference evidence="3" key="1">
    <citation type="submission" date="2016-10" db="EMBL/GenBank/DDBJ databases">
        <authorList>
            <person name="Varghese N."/>
            <person name="Submissions S."/>
        </authorList>
    </citation>
    <scope>NUCLEOTIDE SEQUENCE [LARGE SCALE GENOMIC DNA]</scope>
    <source>
        <strain evidence="3">NRRL B-59562</strain>
    </source>
</reference>
<evidence type="ECO:0008006" key="4">
    <source>
        <dbReference type="Google" id="ProtNLM"/>
    </source>
</evidence>
<dbReference type="Pfam" id="PF09849">
    <property type="entry name" value="DUF2076"/>
    <property type="match status" value="1"/>
</dbReference>